<evidence type="ECO:0000256" key="3">
    <source>
        <dbReference type="ARBA" id="ARBA00024446"/>
    </source>
</evidence>
<evidence type="ECO:0000256" key="1">
    <source>
        <dbReference type="ARBA" id="ARBA00023587"/>
    </source>
</evidence>
<dbReference type="InterPro" id="IPR036677">
    <property type="entry name" value="EutN_CcmL_sf"/>
</dbReference>
<reference evidence="4" key="2">
    <citation type="journal article" date="2021" name="PeerJ">
        <title>Extensive microbial diversity within the chicken gut microbiome revealed by metagenomics and culture.</title>
        <authorList>
            <person name="Gilroy R."/>
            <person name="Ravi A."/>
            <person name="Getino M."/>
            <person name="Pursley I."/>
            <person name="Horton D.L."/>
            <person name="Alikhan N.F."/>
            <person name="Baker D."/>
            <person name="Gharbi K."/>
            <person name="Hall N."/>
            <person name="Watson M."/>
            <person name="Adriaenssens E.M."/>
            <person name="Foster-Nyarko E."/>
            <person name="Jarju S."/>
            <person name="Secka A."/>
            <person name="Antonio M."/>
            <person name="Oren A."/>
            <person name="Chaudhuri R.R."/>
            <person name="La Ragione R."/>
            <person name="Hildebrand F."/>
            <person name="Pallen M.J."/>
        </authorList>
    </citation>
    <scope>NUCLEOTIDE SEQUENCE</scope>
    <source>
        <strain evidence="4">ChiSjej2B20-13462</strain>
    </source>
</reference>
<dbReference type="PANTHER" id="PTHR36539:SF2">
    <property type="entry name" value="ETHANOLAMINE UTILIZATION PROTEIN"/>
    <property type="match status" value="1"/>
</dbReference>
<dbReference type="Gene3D" id="2.40.50.220">
    <property type="entry name" value="EutN/Ccml"/>
    <property type="match status" value="1"/>
</dbReference>
<dbReference type="Pfam" id="PF03319">
    <property type="entry name" value="EutN_CcmL"/>
    <property type="match status" value="1"/>
</dbReference>
<keyword evidence="3" id="KW-1283">Bacterial microcompartment</keyword>
<dbReference type="InterPro" id="IPR004992">
    <property type="entry name" value="EutN_CcmL"/>
</dbReference>
<keyword evidence="2" id="KW-1282">Carboxysome</keyword>
<proteinExistence type="predicted"/>
<dbReference type="GO" id="GO:0031470">
    <property type="term" value="C:carboxysome"/>
    <property type="evidence" value="ECO:0007669"/>
    <property type="project" value="UniProtKB-SubCell"/>
</dbReference>
<protein>
    <submittedName>
        <fullName evidence="4">EutN/CcmL family microcompartment protein</fullName>
    </submittedName>
</protein>
<dbReference type="SUPFAM" id="SSF159133">
    <property type="entry name" value="EutN/CcmL-like"/>
    <property type="match status" value="1"/>
</dbReference>
<comment type="subcellular location">
    <subcellularLocation>
        <location evidence="1">Carboxysome</location>
    </subcellularLocation>
</comment>
<evidence type="ECO:0000313" key="5">
    <source>
        <dbReference type="Proteomes" id="UP000886874"/>
    </source>
</evidence>
<gene>
    <name evidence="4" type="ORF">IAA67_06260</name>
</gene>
<name>A0A9D0Z8N9_9FIRM</name>
<comment type="caution">
    <text evidence="4">The sequence shown here is derived from an EMBL/GenBank/DDBJ whole genome shotgun (WGS) entry which is preliminary data.</text>
</comment>
<dbReference type="PROSITE" id="PS51932">
    <property type="entry name" value="BMV"/>
    <property type="match status" value="1"/>
</dbReference>
<organism evidence="4 5">
    <name type="scientific">Candidatus Avoscillospira stercorigallinarum</name>
    <dbReference type="NCBI Taxonomy" id="2840708"/>
    <lineage>
        <taxon>Bacteria</taxon>
        <taxon>Bacillati</taxon>
        <taxon>Bacillota</taxon>
        <taxon>Clostridia</taxon>
        <taxon>Eubacteriales</taxon>
        <taxon>Oscillospiraceae</taxon>
        <taxon>Oscillospiraceae incertae sedis</taxon>
        <taxon>Candidatus Avoscillospira</taxon>
    </lineage>
</organism>
<sequence length="87" mass="8798">MLLGKVTGAVWATRKCEALRGQTFLEITYSGGVVVAADLVGAGLGDPVLVTLGSGARAGNTQLPVDAAVVAILDDSSTKRGEAHVHP</sequence>
<reference evidence="4" key="1">
    <citation type="submission" date="2020-10" db="EMBL/GenBank/DDBJ databases">
        <authorList>
            <person name="Gilroy R."/>
        </authorList>
    </citation>
    <scope>NUCLEOTIDE SEQUENCE</scope>
    <source>
        <strain evidence="4">ChiSjej2B20-13462</strain>
    </source>
</reference>
<accession>A0A9D0Z8N9</accession>
<evidence type="ECO:0000256" key="2">
    <source>
        <dbReference type="ARBA" id="ARBA00023669"/>
    </source>
</evidence>
<dbReference type="AlphaFoldDB" id="A0A9D0Z8N9"/>
<evidence type="ECO:0000313" key="4">
    <source>
        <dbReference type="EMBL" id="HIQ69913.1"/>
    </source>
</evidence>
<dbReference type="PANTHER" id="PTHR36539">
    <property type="entry name" value="ETHANOLAMINE UTILIZATION PROTEIN EUTN"/>
    <property type="match status" value="1"/>
</dbReference>
<dbReference type="Proteomes" id="UP000886874">
    <property type="component" value="Unassembled WGS sequence"/>
</dbReference>
<dbReference type="EMBL" id="DVFN01000091">
    <property type="protein sequence ID" value="HIQ69913.1"/>
    <property type="molecule type" value="Genomic_DNA"/>
</dbReference>